<feature type="domain" description="SAM" evidence="18">
    <location>
        <begin position="1340"/>
        <end position="1403"/>
    </location>
</feature>
<dbReference type="GO" id="GO:0005886">
    <property type="term" value="C:plasma membrane"/>
    <property type="evidence" value="ECO:0007669"/>
    <property type="project" value="TreeGrafter"/>
</dbReference>
<dbReference type="PROSITE" id="PS50105">
    <property type="entry name" value="SAM_DOMAIN"/>
    <property type="match status" value="1"/>
</dbReference>
<evidence type="ECO:0000256" key="6">
    <source>
        <dbReference type="ARBA" id="ARBA00022553"/>
    </source>
</evidence>
<dbReference type="InterPro" id="IPR016064">
    <property type="entry name" value="NAD/diacylglycerol_kinase_sf"/>
</dbReference>
<dbReference type="InterPro" id="IPR054474">
    <property type="entry name" value="DGKD_4H"/>
</dbReference>
<evidence type="ECO:0000256" key="8">
    <source>
        <dbReference type="ARBA" id="ARBA00022723"/>
    </source>
</evidence>
<feature type="region of interest" description="Disordered" evidence="16">
    <location>
        <begin position="844"/>
        <end position="903"/>
    </location>
</feature>
<sequence>MPHQWLEGNLPVSAKCAVCEKTCGSVLRLQDWRCLWCRSMVHTACRPSHPTRCPLGPCRISIVPPIVLSTIGTDESWEATRPQGCSPLLVFVNSKSGDNQGVRFLRRFKQLLNPAQVFDLMNGGPVLGLRLFKCFNPFRILICSGDGSVGWVLAEIDKIHMTNQCQIGVLPLGTGNDLARVLGWGSACDDDAHLPQTLERYERATTKMLDRWSIMSFVSHVPLSSQPKLESLALHSLHSQVAQYEDSVGAHLSTLLQSDQHSEVIASAKVLCETIKSLIMKVGRSWGDASHTTEGSCDTQEDSLSAKCAVLNDKLDLLLRALHEESVASVSSVSTTATTTEEASTVEESPDTSIDLDPVERGTSCKESKSVTNQQKKRTKKKHFIEKDALMSRANSLKKAVREIIELTEKAVDDQNEQTSTRLPPPTILLEPSEDVRHDKHSSRSSRLQVLPTIEGSSTEVSPCPSPKPGTTKSLYVSSITTNFPLPPISPLPGLPSIHPLQLPHLTHHPAGVHPSVHLHPPGEGGGTDPLGLDSFLLSPLPDQRRDSHTEFDFPVNIPVPSEFADLSRKNSMQEGKDLCSEKCGISLEGIEVRIQSSTDNLLDVCEDEPYMFEEKPIEDRRESLPSLLDKSFTIDEDVELSDTKSEADEIVEDSGSAADDSDEHELGEDGKETERETETQDSDSETVRETRAGDGCEGDEEDNSTPEADTSALDEPPRDVEGEEITTTTHEAEEEDTVSIKEKKEETVSTGPLKQDSITKQDEEKKKEETEVARPEEETVSTRDEEQELVREEPMGQDASVEAGVPDVPFAVPLVVEVPFSLGGEEGAGTEAVTPPMERIVEGAEDDTDEEEKASRRISSGSTLKSQAGPMSTLIVAPSPAGRDKSRSPERGGRGSFCRGVARDSTAGRKHLPIINPLVSLPMWPNITAGGSMGGLIRKVLLANADTLCAAASPLMDLDDSSLEGFTERCIMNNYFGIGIDAKITLDFHNKREEHPEKCRSRTKNFMWYGVLASKEWLCKTYKNLDQRVQLECDGERIPLPSLQGIVVLNIPSFMGGTNFWGGTKEDDSFLAPSFDDRILEVVAVFGSAQMAASRIINLQHHRIAQCSSIKITILGEAGEDGVPIQVDGEAWTQPPGIVRIVHKNRVQMLCRSRELEVTLKAWEEKQRSSGSQTKQLTLLADEELPILATLAASIVDIIASVKLAITANATLEATCTELVTCASACLEKVWRDGKIIESPNLRMLATQLVHNVRHLQTEILLALKETPSVISQALSESLQSALFSFDGVLKSAHEKDSLMHFASSEEEEPKRSHSKGLFKLKLKREVRRGGFEREVREWGTEEVAHWLETLLLSEYQDSFLSHDIRGAELLNLERRDLKELGITKIGHIKRIQQGIREIKESKSHS</sequence>
<evidence type="ECO:0000259" key="18">
    <source>
        <dbReference type="PROSITE" id="PS50105"/>
    </source>
</evidence>
<feature type="region of interest" description="Disordered" evidence="16">
    <location>
        <begin position="639"/>
        <end position="802"/>
    </location>
</feature>
<dbReference type="SMART" id="SM00454">
    <property type="entry name" value="SAM"/>
    <property type="match status" value="1"/>
</dbReference>
<feature type="compositionally biased region" description="Acidic residues" evidence="16">
    <location>
        <begin position="844"/>
        <end position="853"/>
    </location>
</feature>
<dbReference type="Pfam" id="PF22944">
    <property type="entry name" value="DGKD_4H"/>
    <property type="match status" value="1"/>
</dbReference>
<organism evidence="20 21">
    <name type="scientific">Chionoecetes opilio</name>
    <name type="common">Atlantic snow crab</name>
    <name type="synonym">Cancer opilio</name>
    <dbReference type="NCBI Taxonomy" id="41210"/>
    <lineage>
        <taxon>Eukaryota</taxon>
        <taxon>Metazoa</taxon>
        <taxon>Ecdysozoa</taxon>
        <taxon>Arthropoda</taxon>
        <taxon>Crustacea</taxon>
        <taxon>Multicrustacea</taxon>
        <taxon>Malacostraca</taxon>
        <taxon>Eumalacostraca</taxon>
        <taxon>Eucarida</taxon>
        <taxon>Decapoda</taxon>
        <taxon>Pleocyemata</taxon>
        <taxon>Brachyura</taxon>
        <taxon>Eubrachyura</taxon>
        <taxon>Majoidea</taxon>
        <taxon>Majidae</taxon>
        <taxon>Chionoecetes</taxon>
    </lineage>
</organism>
<evidence type="ECO:0000256" key="7">
    <source>
        <dbReference type="ARBA" id="ARBA00022679"/>
    </source>
</evidence>
<feature type="domain" description="Phorbol-ester/DAG-type" evidence="17">
    <location>
        <begin position="2"/>
        <end position="53"/>
    </location>
</feature>
<evidence type="ECO:0000256" key="9">
    <source>
        <dbReference type="ARBA" id="ARBA00022737"/>
    </source>
</evidence>
<dbReference type="PANTHER" id="PTHR11255">
    <property type="entry name" value="DIACYLGLYCEROL KINASE"/>
    <property type="match status" value="1"/>
</dbReference>
<feature type="compositionally biased region" description="Basic and acidic residues" evidence="16">
    <location>
        <begin position="758"/>
        <end position="795"/>
    </location>
</feature>
<evidence type="ECO:0000256" key="4">
    <source>
        <dbReference type="ARBA" id="ARBA00009280"/>
    </source>
</evidence>
<evidence type="ECO:0000256" key="5">
    <source>
        <dbReference type="ARBA" id="ARBA00022490"/>
    </source>
</evidence>
<keyword evidence="14 15" id="KW-0067">ATP-binding</keyword>
<dbReference type="PROSITE" id="PS50081">
    <property type="entry name" value="ZF_DAG_PE_2"/>
    <property type="match status" value="1"/>
</dbReference>
<keyword evidence="13" id="KW-0862">Zinc</keyword>
<dbReference type="SMART" id="SM00046">
    <property type="entry name" value="DAGKc"/>
    <property type="match status" value="1"/>
</dbReference>
<name>A0A8J4YIH4_CHIOP</name>
<evidence type="ECO:0000256" key="3">
    <source>
        <dbReference type="ARBA" id="ARBA00004496"/>
    </source>
</evidence>
<dbReference type="Pfam" id="PF00130">
    <property type="entry name" value="C1_1"/>
    <property type="match status" value="1"/>
</dbReference>
<dbReference type="FunFam" id="1.10.150.50:FF:000021">
    <property type="entry name" value="Diacylglycerol kinase"/>
    <property type="match status" value="1"/>
</dbReference>
<dbReference type="PROSITE" id="PS50146">
    <property type="entry name" value="DAGK"/>
    <property type="match status" value="1"/>
</dbReference>
<evidence type="ECO:0000259" key="19">
    <source>
        <dbReference type="PROSITE" id="PS50146"/>
    </source>
</evidence>
<feature type="compositionally biased region" description="Basic and acidic residues" evidence="16">
    <location>
        <begin position="358"/>
        <end position="369"/>
    </location>
</feature>
<dbReference type="GO" id="GO:0046486">
    <property type="term" value="P:glycerolipid metabolic process"/>
    <property type="evidence" value="ECO:0007669"/>
    <property type="project" value="UniProtKB-ARBA"/>
</dbReference>
<dbReference type="Gene3D" id="2.60.200.40">
    <property type="match status" value="1"/>
</dbReference>
<evidence type="ECO:0000256" key="11">
    <source>
        <dbReference type="ARBA" id="ARBA00022771"/>
    </source>
</evidence>
<keyword evidence="9" id="KW-0677">Repeat</keyword>
<dbReference type="InterPro" id="IPR001206">
    <property type="entry name" value="Diacylglycerol_kinase_cat_dom"/>
</dbReference>
<feature type="region of interest" description="Disordered" evidence="16">
    <location>
        <begin position="412"/>
        <end position="448"/>
    </location>
</feature>
<keyword evidence="5" id="KW-0963">Cytoplasm</keyword>
<keyword evidence="6" id="KW-0597">Phosphoprotein</keyword>
<dbReference type="GO" id="GO:0005524">
    <property type="term" value="F:ATP binding"/>
    <property type="evidence" value="ECO:0007669"/>
    <property type="project" value="UniProtKB-KW"/>
</dbReference>
<keyword evidence="7 15" id="KW-0808">Transferase</keyword>
<evidence type="ECO:0000313" key="20">
    <source>
        <dbReference type="EMBL" id="KAG0728262.1"/>
    </source>
</evidence>
<evidence type="ECO:0000256" key="2">
    <source>
        <dbReference type="ARBA" id="ARBA00002064"/>
    </source>
</evidence>
<dbReference type="Pfam" id="PF00536">
    <property type="entry name" value="SAM_1"/>
    <property type="match status" value="1"/>
</dbReference>
<comment type="caution">
    <text evidence="20">The sequence shown here is derived from an EMBL/GenBank/DDBJ whole genome shotgun (WGS) entry which is preliminary data.</text>
</comment>
<evidence type="ECO:0000256" key="10">
    <source>
        <dbReference type="ARBA" id="ARBA00022741"/>
    </source>
</evidence>
<comment type="function">
    <text evidence="2">Phosphorylates diacylglycerol (DAG) to generate phosphatidic acid (PA).</text>
</comment>
<accession>A0A8J4YIH4</accession>
<dbReference type="InterPro" id="IPR017438">
    <property type="entry name" value="ATP-NAD_kinase_N"/>
</dbReference>
<evidence type="ECO:0000259" key="17">
    <source>
        <dbReference type="PROSITE" id="PS50081"/>
    </source>
</evidence>
<dbReference type="InterPro" id="IPR047480">
    <property type="entry name" value="C1_DGKeta_rpt2"/>
</dbReference>
<dbReference type="Gene3D" id="3.40.50.10330">
    <property type="entry name" value="Probable inorganic polyphosphate/atp-NAD kinase, domain 1"/>
    <property type="match status" value="1"/>
</dbReference>
<dbReference type="PROSITE" id="PS00479">
    <property type="entry name" value="ZF_DAG_PE_1"/>
    <property type="match status" value="1"/>
</dbReference>
<dbReference type="InterPro" id="IPR000756">
    <property type="entry name" value="Diacylglycerol_kin_accessory"/>
</dbReference>
<dbReference type="FunFam" id="2.60.200.40:FF:000001">
    <property type="entry name" value="Diacylglycerol kinase"/>
    <property type="match status" value="1"/>
</dbReference>
<dbReference type="FunFam" id="3.30.60.20:FF:000002">
    <property type="entry name" value="Diacylglycerol kinase"/>
    <property type="match status" value="1"/>
</dbReference>
<dbReference type="Gene3D" id="1.10.150.50">
    <property type="entry name" value="Transcription Factor, Ets-1"/>
    <property type="match status" value="1"/>
</dbReference>
<feature type="region of interest" description="Disordered" evidence="16">
    <location>
        <begin position="329"/>
        <end position="383"/>
    </location>
</feature>
<evidence type="ECO:0000256" key="15">
    <source>
        <dbReference type="RuleBase" id="RU361128"/>
    </source>
</evidence>
<dbReference type="GO" id="GO:0005737">
    <property type="term" value="C:cytoplasm"/>
    <property type="evidence" value="ECO:0007669"/>
    <property type="project" value="UniProtKB-SubCell"/>
</dbReference>
<dbReference type="EMBL" id="JACEEZ010002398">
    <property type="protein sequence ID" value="KAG0728262.1"/>
    <property type="molecule type" value="Genomic_DNA"/>
</dbReference>
<protein>
    <recommendedName>
        <fullName evidence="15">Diacylglycerol kinase</fullName>
        <shortName evidence="15">DAG kinase</shortName>
        <ecNumber evidence="15">2.7.1.107</ecNumber>
    </recommendedName>
</protein>
<feature type="compositionally biased region" description="Polar residues" evidence="16">
    <location>
        <begin position="858"/>
        <end position="871"/>
    </location>
</feature>
<feature type="compositionally biased region" description="Basic and acidic residues" evidence="16">
    <location>
        <begin position="739"/>
        <end position="748"/>
    </location>
</feature>
<evidence type="ECO:0000256" key="16">
    <source>
        <dbReference type="SAM" id="MobiDB-lite"/>
    </source>
</evidence>
<dbReference type="SMART" id="SM00109">
    <property type="entry name" value="C1"/>
    <property type="match status" value="1"/>
</dbReference>
<evidence type="ECO:0000256" key="1">
    <source>
        <dbReference type="ARBA" id="ARBA00001383"/>
    </source>
</evidence>
<dbReference type="Pfam" id="PF00781">
    <property type="entry name" value="DAGK_cat"/>
    <property type="match status" value="1"/>
</dbReference>
<dbReference type="InterPro" id="IPR046349">
    <property type="entry name" value="C1-like_sf"/>
</dbReference>
<keyword evidence="21" id="KW-1185">Reference proteome</keyword>
<dbReference type="InterPro" id="IPR001660">
    <property type="entry name" value="SAM"/>
</dbReference>
<dbReference type="InterPro" id="IPR013761">
    <property type="entry name" value="SAM/pointed_sf"/>
</dbReference>
<dbReference type="InterPro" id="IPR037607">
    <property type="entry name" value="DGK"/>
</dbReference>
<feature type="compositionally biased region" description="Basic and acidic residues" evidence="16">
    <location>
        <begin position="668"/>
        <end position="679"/>
    </location>
</feature>
<dbReference type="PANTHER" id="PTHR11255:SF109">
    <property type="entry name" value="DIACYLGLYCEROL KINASE ETA"/>
    <property type="match status" value="1"/>
</dbReference>
<comment type="subcellular location">
    <subcellularLocation>
        <location evidence="3">Cytoplasm</location>
    </subcellularLocation>
</comment>
<dbReference type="Gene3D" id="3.30.60.20">
    <property type="match status" value="1"/>
</dbReference>
<feature type="compositionally biased region" description="Low complexity" evidence="16">
    <location>
        <begin position="329"/>
        <end position="343"/>
    </location>
</feature>
<dbReference type="GO" id="GO:0004143">
    <property type="term" value="F:ATP-dependent diacylglycerol kinase activity"/>
    <property type="evidence" value="ECO:0007669"/>
    <property type="project" value="UniProtKB-EC"/>
</dbReference>
<dbReference type="GO" id="GO:0008270">
    <property type="term" value="F:zinc ion binding"/>
    <property type="evidence" value="ECO:0007669"/>
    <property type="project" value="UniProtKB-KW"/>
</dbReference>
<feature type="domain" description="DAGKc" evidence="19">
    <location>
        <begin position="83"/>
        <end position="219"/>
    </location>
</feature>
<dbReference type="SMART" id="SM00045">
    <property type="entry name" value="DAGKa"/>
    <property type="match status" value="1"/>
</dbReference>
<keyword evidence="12 15" id="KW-0418">Kinase</keyword>
<dbReference type="CDD" id="cd20894">
    <property type="entry name" value="C1_DGKeta_rpt2"/>
    <property type="match status" value="1"/>
</dbReference>
<dbReference type="GO" id="GO:0007200">
    <property type="term" value="P:phospholipase C-activating G protein-coupled receptor signaling pathway"/>
    <property type="evidence" value="ECO:0007669"/>
    <property type="project" value="InterPro"/>
</dbReference>
<evidence type="ECO:0000256" key="14">
    <source>
        <dbReference type="ARBA" id="ARBA00022840"/>
    </source>
</evidence>
<comment type="similarity">
    <text evidence="4 15">Belongs to the eukaryotic diacylglycerol kinase family.</text>
</comment>
<feature type="compositionally biased region" description="Basic and acidic residues" evidence="16">
    <location>
        <begin position="686"/>
        <end position="695"/>
    </location>
</feature>
<dbReference type="SUPFAM" id="SSF57889">
    <property type="entry name" value="Cysteine-rich domain"/>
    <property type="match status" value="1"/>
</dbReference>
<reference evidence="20" key="1">
    <citation type="submission" date="2020-07" db="EMBL/GenBank/DDBJ databases">
        <title>The High-quality genome of the commercially important snow crab, Chionoecetes opilio.</title>
        <authorList>
            <person name="Jeong J.-H."/>
            <person name="Ryu S."/>
        </authorList>
    </citation>
    <scope>NUCLEOTIDE SEQUENCE</scope>
    <source>
        <strain evidence="20">MADBK_172401_WGS</strain>
        <tissue evidence="20">Digestive gland</tissue>
    </source>
</reference>
<dbReference type="SUPFAM" id="SSF111331">
    <property type="entry name" value="NAD kinase/diacylglycerol kinase-like"/>
    <property type="match status" value="2"/>
</dbReference>
<gene>
    <name evidence="20" type="ORF">GWK47_032870</name>
</gene>
<keyword evidence="10 15" id="KW-0547">Nucleotide-binding</keyword>
<feature type="compositionally biased region" description="Basic and acidic residues" evidence="16">
    <location>
        <begin position="883"/>
        <end position="894"/>
    </location>
</feature>
<dbReference type="FunFam" id="3.40.50.10330:FF:000001">
    <property type="entry name" value="Diacylglycerol kinase"/>
    <property type="match status" value="1"/>
</dbReference>
<dbReference type="Proteomes" id="UP000770661">
    <property type="component" value="Unassembled WGS sequence"/>
</dbReference>
<proteinExistence type="inferred from homology"/>
<evidence type="ECO:0000256" key="13">
    <source>
        <dbReference type="ARBA" id="ARBA00022833"/>
    </source>
</evidence>
<evidence type="ECO:0000313" key="21">
    <source>
        <dbReference type="Proteomes" id="UP000770661"/>
    </source>
</evidence>
<dbReference type="Pfam" id="PF00609">
    <property type="entry name" value="DAGK_acc"/>
    <property type="match status" value="1"/>
</dbReference>
<dbReference type="EC" id="2.7.1.107" evidence="15"/>
<dbReference type="SUPFAM" id="SSF47769">
    <property type="entry name" value="SAM/Pointed domain"/>
    <property type="match status" value="1"/>
</dbReference>
<comment type="catalytic activity">
    <reaction evidence="1 15">
        <text>a 1,2-diacyl-sn-glycerol + ATP = a 1,2-diacyl-sn-glycero-3-phosphate + ADP + H(+)</text>
        <dbReference type="Rhea" id="RHEA:10272"/>
        <dbReference type="ChEBI" id="CHEBI:15378"/>
        <dbReference type="ChEBI" id="CHEBI:17815"/>
        <dbReference type="ChEBI" id="CHEBI:30616"/>
        <dbReference type="ChEBI" id="CHEBI:58608"/>
        <dbReference type="ChEBI" id="CHEBI:456216"/>
        <dbReference type="EC" id="2.7.1.107"/>
    </reaction>
</comment>
<keyword evidence="11" id="KW-0863">Zinc-finger</keyword>
<evidence type="ECO:0000256" key="12">
    <source>
        <dbReference type="ARBA" id="ARBA00022777"/>
    </source>
</evidence>
<dbReference type="OrthoDB" id="196165at2759"/>
<keyword evidence="8" id="KW-0479">Metal-binding</keyword>
<dbReference type="InterPro" id="IPR002219">
    <property type="entry name" value="PKC_DAG/PE"/>
</dbReference>